<gene>
    <name evidence="9" type="ORF">QRT04_14335</name>
</gene>
<dbReference type="NCBIfam" id="TIGR00711">
    <property type="entry name" value="efflux_EmrB"/>
    <property type="match status" value="1"/>
</dbReference>
<dbReference type="PANTHER" id="PTHR42718">
    <property type="entry name" value="MAJOR FACILITATOR SUPERFAMILY MULTIDRUG TRANSPORTER MFSC"/>
    <property type="match status" value="1"/>
</dbReference>
<dbReference type="RefSeq" id="WP_289456187.1">
    <property type="nucleotide sequence ID" value="NZ_JAUCGQ010000002.1"/>
</dbReference>
<keyword evidence="10" id="KW-1185">Reference proteome</keyword>
<reference evidence="9 10" key="1">
    <citation type="submission" date="2023-06" db="EMBL/GenBank/DDBJ databases">
        <title>Cellulomonas sp. MW4 Whole genome sequence.</title>
        <authorList>
            <person name="Park S."/>
        </authorList>
    </citation>
    <scope>NUCLEOTIDE SEQUENCE [LARGE SCALE GENOMIC DNA]</scope>
    <source>
        <strain evidence="9 10">MW4</strain>
    </source>
</reference>
<feature type="transmembrane region" description="Helical" evidence="7">
    <location>
        <begin position="216"/>
        <end position="234"/>
    </location>
</feature>
<feature type="domain" description="Major facilitator superfamily (MFS) profile" evidence="8">
    <location>
        <begin position="30"/>
        <end position="476"/>
    </location>
</feature>
<evidence type="ECO:0000256" key="6">
    <source>
        <dbReference type="ARBA" id="ARBA00023136"/>
    </source>
</evidence>
<dbReference type="PROSITE" id="PS50850">
    <property type="entry name" value="MFS"/>
    <property type="match status" value="1"/>
</dbReference>
<dbReference type="Proteomes" id="UP001529338">
    <property type="component" value="Unassembled WGS sequence"/>
</dbReference>
<feature type="transmembrane region" description="Helical" evidence="7">
    <location>
        <begin position="184"/>
        <end position="204"/>
    </location>
</feature>
<evidence type="ECO:0000256" key="4">
    <source>
        <dbReference type="ARBA" id="ARBA00022692"/>
    </source>
</evidence>
<keyword evidence="6 7" id="KW-0472">Membrane</keyword>
<feature type="transmembrane region" description="Helical" evidence="7">
    <location>
        <begin position="348"/>
        <end position="365"/>
    </location>
</feature>
<feature type="transmembrane region" description="Helical" evidence="7">
    <location>
        <begin position="127"/>
        <end position="146"/>
    </location>
</feature>
<keyword evidence="4 7" id="KW-0812">Transmembrane</keyword>
<dbReference type="PANTHER" id="PTHR42718:SF42">
    <property type="entry name" value="EXPORT PROTEIN"/>
    <property type="match status" value="1"/>
</dbReference>
<dbReference type="EMBL" id="JAUCGQ010000002">
    <property type="protein sequence ID" value="MDM7856112.1"/>
    <property type="molecule type" value="Genomic_DNA"/>
</dbReference>
<feature type="transmembrane region" description="Helical" evidence="7">
    <location>
        <begin position="96"/>
        <end position="121"/>
    </location>
</feature>
<feature type="transmembrane region" description="Helical" evidence="7">
    <location>
        <begin position="23"/>
        <end position="43"/>
    </location>
</feature>
<feature type="transmembrane region" description="Helical" evidence="7">
    <location>
        <begin position="153"/>
        <end position="172"/>
    </location>
</feature>
<dbReference type="Pfam" id="PF07690">
    <property type="entry name" value="MFS_1"/>
    <property type="match status" value="1"/>
</dbReference>
<evidence type="ECO:0000313" key="9">
    <source>
        <dbReference type="EMBL" id="MDM7856112.1"/>
    </source>
</evidence>
<feature type="transmembrane region" description="Helical" evidence="7">
    <location>
        <begin position="377"/>
        <end position="400"/>
    </location>
</feature>
<evidence type="ECO:0000256" key="1">
    <source>
        <dbReference type="ARBA" id="ARBA00004651"/>
    </source>
</evidence>
<protein>
    <submittedName>
        <fullName evidence="9">MFS transporter</fullName>
    </submittedName>
</protein>
<feature type="transmembrane region" description="Helical" evidence="7">
    <location>
        <begin position="421"/>
        <end position="441"/>
    </location>
</feature>
<evidence type="ECO:0000256" key="2">
    <source>
        <dbReference type="ARBA" id="ARBA00022448"/>
    </source>
</evidence>
<feature type="transmembrane region" description="Helical" evidence="7">
    <location>
        <begin position="240"/>
        <end position="262"/>
    </location>
</feature>
<feature type="transmembrane region" description="Helical" evidence="7">
    <location>
        <begin position="66"/>
        <end position="84"/>
    </location>
</feature>
<dbReference type="PRINTS" id="PR01036">
    <property type="entry name" value="TCRTETB"/>
</dbReference>
<dbReference type="InterPro" id="IPR020846">
    <property type="entry name" value="MFS_dom"/>
</dbReference>
<feature type="transmembrane region" description="Helical" evidence="7">
    <location>
        <begin position="453"/>
        <end position="471"/>
    </location>
</feature>
<comment type="subcellular location">
    <subcellularLocation>
        <location evidence="1">Cell membrane</location>
        <topology evidence="1">Multi-pass membrane protein</topology>
    </subcellularLocation>
</comment>
<evidence type="ECO:0000256" key="3">
    <source>
        <dbReference type="ARBA" id="ARBA00022475"/>
    </source>
</evidence>
<dbReference type="CDD" id="cd17321">
    <property type="entry name" value="MFS_MMR_MDR_like"/>
    <property type="match status" value="1"/>
</dbReference>
<keyword evidence="5 7" id="KW-1133">Transmembrane helix</keyword>
<proteinExistence type="predicted"/>
<accession>A0ABT7SKP5</accession>
<sequence length="501" mass="50668">MSEALTAPDATHGAPPSPVRRRVLGGTAIALVAASLPMFMATLDNLVMTTALPVIHTSLDASLEQLQWMVNAYTLAFASLMIAASTLGDRIGRRRMFVAGIVVFTLASAASALATTAPMLIATRAVQGAGAAAIMPLSLTLLAGAVPAAKRALAIGVWGGVSGLGVALGPVIGGAIVDGISWQAIFWINVPVGIVAVPLIRAVLPESRGRAQRLDVPGLALAATGVLALVWAIVRGNDAGWGSVEVVAGLVGGVALLGGFLWREAHTDHPLVPLRMFRVRSFSVATGSAFLFSVGVFGIVFLLAQFFQVAMGFSPLQAGIRTLPWTAAPMIVAPLAGMIAPRVGVRPLLVAGLGLQALGLAWQGLLVSSSGLVYADLVPGLVLCGVGMGLTFAPSSTAVLADMGPHDHGTASSVNATVREIGGALGIAVLVAVFQAANGQLTPAAYATGLRPAVLAAAAIVGVGALVALLMPRATGRAGSEVHVPETAEELAAETALEPAL</sequence>
<feature type="transmembrane region" description="Helical" evidence="7">
    <location>
        <begin position="323"/>
        <end position="341"/>
    </location>
</feature>
<dbReference type="InterPro" id="IPR004638">
    <property type="entry name" value="EmrB-like"/>
</dbReference>
<feature type="transmembrane region" description="Helical" evidence="7">
    <location>
        <begin position="282"/>
        <end position="303"/>
    </location>
</feature>
<keyword evidence="3" id="KW-1003">Cell membrane</keyword>
<dbReference type="InterPro" id="IPR036259">
    <property type="entry name" value="MFS_trans_sf"/>
</dbReference>
<evidence type="ECO:0000256" key="7">
    <source>
        <dbReference type="SAM" id="Phobius"/>
    </source>
</evidence>
<dbReference type="Gene3D" id="1.20.1720.10">
    <property type="entry name" value="Multidrug resistance protein D"/>
    <property type="match status" value="1"/>
</dbReference>
<dbReference type="InterPro" id="IPR011701">
    <property type="entry name" value="MFS"/>
</dbReference>
<dbReference type="Gene3D" id="1.20.1250.20">
    <property type="entry name" value="MFS general substrate transporter like domains"/>
    <property type="match status" value="1"/>
</dbReference>
<dbReference type="SUPFAM" id="SSF103473">
    <property type="entry name" value="MFS general substrate transporter"/>
    <property type="match status" value="1"/>
</dbReference>
<comment type="caution">
    <text evidence="9">The sequence shown here is derived from an EMBL/GenBank/DDBJ whole genome shotgun (WGS) entry which is preliminary data.</text>
</comment>
<keyword evidence="2" id="KW-0813">Transport</keyword>
<evidence type="ECO:0000256" key="5">
    <source>
        <dbReference type="ARBA" id="ARBA00022989"/>
    </source>
</evidence>
<evidence type="ECO:0000259" key="8">
    <source>
        <dbReference type="PROSITE" id="PS50850"/>
    </source>
</evidence>
<organism evidence="9 10">
    <name type="scientific">Cellulomonas alba</name>
    <dbReference type="NCBI Taxonomy" id="3053467"/>
    <lineage>
        <taxon>Bacteria</taxon>
        <taxon>Bacillati</taxon>
        <taxon>Actinomycetota</taxon>
        <taxon>Actinomycetes</taxon>
        <taxon>Micrococcales</taxon>
        <taxon>Cellulomonadaceae</taxon>
        <taxon>Cellulomonas</taxon>
    </lineage>
</organism>
<evidence type="ECO:0000313" key="10">
    <source>
        <dbReference type="Proteomes" id="UP001529338"/>
    </source>
</evidence>
<name>A0ABT7SKP5_9CELL</name>